<evidence type="ECO:0000313" key="3">
    <source>
        <dbReference type="Proteomes" id="UP000708208"/>
    </source>
</evidence>
<sequence length="62" mass="7162">MEFKFYSFLILVGVCSVALAQKRSIPNTITSCYQNSTAYNRYTRQPMQIANLIAIVRKIEEK</sequence>
<reference evidence="2" key="1">
    <citation type="submission" date="2021-06" db="EMBL/GenBank/DDBJ databases">
        <authorList>
            <person name="Hodson N. C."/>
            <person name="Mongue J. A."/>
            <person name="Jaron S. K."/>
        </authorList>
    </citation>
    <scope>NUCLEOTIDE SEQUENCE</scope>
</reference>
<feature type="non-terminal residue" evidence="2">
    <location>
        <position position="1"/>
    </location>
</feature>
<dbReference type="Proteomes" id="UP000708208">
    <property type="component" value="Unassembled WGS sequence"/>
</dbReference>
<name>A0A8J2P0F3_9HEXA</name>
<keyword evidence="3" id="KW-1185">Reference proteome</keyword>
<feature type="chain" id="PRO_5035205647" evidence="1">
    <location>
        <begin position="21"/>
        <end position="62"/>
    </location>
</feature>
<evidence type="ECO:0000256" key="1">
    <source>
        <dbReference type="SAM" id="SignalP"/>
    </source>
</evidence>
<protein>
    <submittedName>
        <fullName evidence="2">Uncharacterized protein</fullName>
    </submittedName>
</protein>
<dbReference type="EMBL" id="CAJVCH010147760">
    <property type="protein sequence ID" value="CAG7727370.1"/>
    <property type="molecule type" value="Genomic_DNA"/>
</dbReference>
<comment type="caution">
    <text evidence="2">The sequence shown here is derived from an EMBL/GenBank/DDBJ whole genome shotgun (WGS) entry which is preliminary data.</text>
</comment>
<accession>A0A8J2P0F3</accession>
<gene>
    <name evidence="2" type="ORF">AFUS01_LOCUS16216</name>
</gene>
<organism evidence="2 3">
    <name type="scientific">Allacma fusca</name>
    <dbReference type="NCBI Taxonomy" id="39272"/>
    <lineage>
        <taxon>Eukaryota</taxon>
        <taxon>Metazoa</taxon>
        <taxon>Ecdysozoa</taxon>
        <taxon>Arthropoda</taxon>
        <taxon>Hexapoda</taxon>
        <taxon>Collembola</taxon>
        <taxon>Symphypleona</taxon>
        <taxon>Sminthuridae</taxon>
        <taxon>Allacma</taxon>
    </lineage>
</organism>
<evidence type="ECO:0000313" key="2">
    <source>
        <dbReference type="EMBL" id="CAG7727370.1"/>
    </source>
</evidence>
<keyword evidence="1" id="KW-0732">Signal</keyword>
<feature type="signal peptide" evidence="1">
    <location>
        <begin position="1"/>
        <end position="20"/>
    </location>
</feature>
<dbReference type="AlphaFoldDB" id="A0A8J2P0F3"/>
<proteinExistence type="predicted"/>